<dbReference type="AlphaFoldDB" id="A0A6M3KFI9"/>
<reference evidence="2" key="1">
    <citation type="submission" date="2020-03" db="EMBL/GenBank/DDBJ databases">
        <title>The deep terrestrial virosphere.</title>
        <authorList>
            <person name="Holmfeldt K."/>
            <person name="Nilsson E."/>
            <person name="Simone D."/>
            <person name="Lopez-Fernandez M."/>
            <person name="Wu X."/>
            <person name="de Brujin I."/>
            <person name="Lundin D."/>
            <person name="Andersson A."/>
            <person name="Bertilsson S."/>
            <person name="Dopson M."/>
        </authorList>
    </citation>
    <scope>NUCLEOTIDE SEQUENCE</scope>
    <source>
        <strain evidence="2">MM415A00740</strain>
        <strain evidence="1">MM415B01114</strain>
    </source>
</reference>
<dbReference type="EMBL" id="MT142418">
    <property type="protein sequence ID" value="QJA80361.1"/>
    <property type="molecule type" value="Genomic_DNA"/>
</dbReference>
<dbReference type="EMBL" id="MT141410">
    <property type="protein sequence ID" value="QJA60491.1"/>
    <property type="molecule type" value="Genomic_DNA"/>
</dbReference>
<proteinExistence type="predicted"/>
<evidence type="ECO:0000313" key="2">
    <source>
        <dbReference type="EMBL" id="QJA80361.1"/>
    </source>
</evidence>
<name>A0A6M3KFI9_9ZZZZ</name>
<accession>A0A6M3KFI9</accession>
<sequence>MSTSIDLIVAQIIELSLQNNTGDEVRNIYSVLMEVSLKVGDIMRLIKEQSKLCQT</sequence>
<evidence type="ECO:0000313" key="1">
    <source>
        <dbReference type="EMBL" id="QJA60491.1"/>
    </source>
</evidence>
<organism evidence="2">
    <name type="scientific">viral metagenome</name>
    <dbReference type="NCBI Taxonomy" id="1070528"/>
    <lineage>
        <taxon>unclassified sequences</taxon>
        <taxon>metagenomes</taxon>
        <taxon>organismal metagenomes</taxon>
    </lineage>
</organism>
<protein>
    <submittedName>
        <fullName evidence="2">Uncharacterized protein</fullName>
    </submittedName>
</protein>
<gene>
    <name evidence="2" type="ORF">MM415A00740_0018</name>
    <name evidence="1" type="ORF">MM415B01114_0041</name>
</gene>